<organism evidence="1 2">
    <name type="scientific">Metamycoplasma auris</name>
    <dbReference type="NCBI Taxonomy" id="51363"/>
    <lineage>
        <taxon>Bacteria</taxon>
        <taxon>Bacillati</taxon>
        <taxon>Mycoplasmatota</taxon>
        <taxon>Mycoplasmoidales</taxon>
        <taxon>Metamycoplasmataceae</taxon>
        <taxon>Metamycoplasma</taxon>
    </lineage>
</organism>
<dbReference type="NCBIfam" id="NF045960">
    <property type="entry name" value="MHO_1580_fam"/>
    <property type="match status" value="1"/>
</dbReference>
<accession>A0A2W7G8Q4</accession>
<sequence>MFIAHNQAYRNIEESNNVWTEEFIINAEESNYLDNWSSFNELTKLRIRRIIQNDKFILAFEHHNNLEKIKDIKIEATVNNSRIEMIPSYINSKRQIVLKYNSDLDTKNKLEFKDIANLNFEIYYNDGWRWYQTKRYTYWIKRNEKSKNILINKKTDIQILSEIEVVSSPDRLSKEKINHKFKTKYLNLNLKPTLLRVGYFNTKLYDLNISKIGKEDKSLYTLDESDTYNLTFGSAQIFNPYKEKYETKLKYKSFNNLEIDIDSYSYYDRSIESVIVGQQHPLAKNGLLIPLKHTGIFGYQIPLNIGKNLKDFKLTYSQNFPKAFFNLNDGLIKMSLQIIKGWLTDEKWHKIKYQDFNKIIKHADSLEFIENIGKD</sequence>
<evidence type="ECO:0000313" key="1">
    <source>
        <dbReference type="EMBL" id="PZW01425.1"/>
    </source>
</evidence>
<dbReference type="Proteomes" id="UP000249646">
    <property type="component" value="Unassembled WGS sequence"/>
</dbReference>
<protein>
    <submittedName>
        <fullName evidence="1">Uncharacterized protein</fullName>
    </submittedName>
</protein>
<dbReference type="RefSeq" id="WP_111518212.1">
    <property type="nucleotide sequence ID" value="NZ_QKUB01000002.1"/>
</dbReference>
<dbReference type="OrthoDB" id="396807at2"/>
<dbReference type="AlphaFoldDB" id="A0A2W7G8Q4"/>
<evidence type="ECO:0000313" key="2">
    <source>
        <dbReference type="Proteomes" id="UP000249646"/>
    </source>
</evidence>
<reference evidence="1 2" key="1">
    <citation type="submission" date="2018-06" db="EMBL/GenBank/DDBJ databases">
        <title>Genomic Encyclopedia of Archaeal and Bacterial Type Strains, Phase II (KMG-II): from individual species to whole genera.</title>
        <authorList>
            <person name="Goeker M."/>
        </authorList>
    </citation>
    <scope>NUCLEOTIDE SEQUENCE [LARGE SCALE GENOMIC DNA]</scope>
    <source>
        <strain evidence="1 2">ATCC 51348</strain>
    </source>
</reference>
<keyword evidence="2" id="KW-1185">Reference proteome</keyword>
<name>A0A2W7G8Q4_9BACT</name>
<comment type="caution">
    <text evidence="1">The sequence shown here is derived from an EMBL/GenBank/DDBJ whole genome shotgun (WGS) entry which is preliminary data.</text>
</comment>
<gene>
    <name evidence="1" type="ORF">BCF89_10247</name>
</gene>
<dbReference type="EMBL" id="QKUB01000002">
    <property type="protein sequence ID" value="PZW01425.1"/>
    <property type="molecule type" value="Genomic_DNA"/>
</dbReference>
<proteinExistence type="predicted"/>